<dbReference type="STRING" id="466.Lmac_2927"/>
<protein>
    <submittedName>
        <fullName evidence="2">Hemin binding protein</fullName>
    </submittedName>
</protein>
<dbReference type="Pfam" id="PF16307">
    <property type="entry name" value="DUF4949"/>
    <property type="match status" value="1"/>
</dbReference>
<dbReference type="InterPro" id="IPR032540">
    <property type="entry name" value="DUF4949"/>
</dbReference>
<name>A0A0W0VWP3_9GAMM</name>
<feature type="signal peptide" evidence="1">
    <location>
        <begin position="1"/>
        <end position="22"/>
    </location>
</feature>
<evidence type="ECO:0000313" key="2">
    <source>
        <dbReference type="EMBL" id="KTD24054.1"/>
    </source>
</evidence>
<keyword evidence="3" id="KW-1185">Reference proteome</keyword>
<comment type="caution">
    <text evidence="2">The sequence shown here is derived from an EMBL/GenBank/DDBJ whole genome shotgun (WGS) entry which is preliminary data.</text>
</comment>
<dbReference type="AlphaFoldDB" id="A0A0W0VWP3"/>
<gene>
    <name evidence="2" type="primary">hbp</name>
    <name evidence="2" type="ORF">Lmac_2927</name>
</gene>
<organism evidence="2 3">
    <name type="scientific">Legionella maceachernii</name>
    <dbReference type="NCBI Taxonomy" id="466"/>
    <lineage>
        <taxon>Bacteria</taxon>
        <taxon>Pseudomonadati</taxon>
        <taxon>Pseudomonadota</taxon>
        <taxon>Gammaproteobacteria</taxon>
        <taxon>Legionellales</taxon>
        <taxon>Legionellaceae</taxon>
        <taxon>Legionella</taxon>
    </lineage>
</organism>
<dbReference type="PATRIC" id="fig|466.6.peg.3137"/>
<dbReference type="EMBL" id="LNYL01000051">
    <property type="protein sequence ID" value="KTD24054.1"/>
    <property type="molecule type" value="Genomic_DNA"/>
</dbReference>
<keyword evidence="1" id="KW-0732">Signal</keyword>
<dbReference type="RefSeq" id="WP_058453605.1">
    <property type="nucleotide sequence ID" value="NZ_CAAAIB010000001.1"/>
</dbReference>
<sequence>MTLKSKLFCLISAIIITCSSFAAPKKCPSANAIKMEGVSMAMELFPRVYYAYHVSEYDTNEPWFFAVGLFASNSKTEAIAEGNKQLPSLMGNPTPLRVEDYWFCDYDINGEFAAVAVYTDTGNAPLKIKQFFYTIH</sequence>
<proteinExistence type="predicted"/>
<accession>A0A0W0VWP3</accession>
<feature type="chain" id="PRO_5006915191" evidence="1">
    <location>
        <begin position="23"/>
        <end position="136"/>
    </location>
</feature>
<dbReference type="Proteomes" id="UP000054908">
    <property type="component" value="Unassembled WGS sequence"/>
</dbReference>
<reference evidence="2 3" key="1">
    <citation type="submission" date="2015-11" db="EMBL/GenBank/DDBJ databases">
        <title>Genomic analysis of 38 Legionella species identifies large and diverse effector repertoires.</title>
        <authorList>
            <person name="Burstein D."/>
            <person name="Amaro F."/>
            <person name="Zusman T."/>
            <person name="Lifshitz Z."/>
            <person name="Cohen O."/>
            <person name="Gilbert J.A."/>
            <person name="Pupko T."/>
            <person name="Shuman H.A."/>
            <person name="Segal G."/>
        </authorList>
    </citation>
    <scope>NUCLEOTIDE SEQUENCE [LARGE SCALE GENOMIC DNA]</scope>
    <source>
        <strain evidence="2 3">PX-1-G2-E2</strain>
    </source>
</reference>
<evidence type="ECO:0000256" key="1">
    <source>
        <dbReference type="SAM" id="SignalP"/>
    </source>
</evidence>
<evidence type="ECO:0000313" key="3">
    <source>
        <dbReference type="Proteomes" id="UP000054908"/>
    </source>
</evidence>